<organism evidence="2 3">
    <name type="scientific">Streptosporangium fragile</name>
    <dbReference type="NCBI Taxonomy" id="46186"/>
    <lineage>
        <taxon>Bacteria</taxon>
        <taxon>Bacillati</taxon>
        <taxon>Actinomycetota</taxon>
        <taxon>Actinomycetes</taxon>
        <taxon>Streptosporangiales</taxon>
        <taxon>Streptosporangiaceae</taxon>
        <taxon>Streptosporangium</taxon>
    </lineage>
</organism>
<feature type="region of interest" description="Disordered" evidence="1">
    <location>
        <begin position="1"/>
        <end position="53"/>
    </location>
</feature>
<keyword evidence="3" id="KW-1185">Reference proteome</keyword>
<feature type="compositionally biased region" description="Low complexity" evidence="1">
    <location>
        <begin position="42"/>
        <end position="53"/>
    </location>
</feature>
<dbReference type="Proteomes" id="UP001500831">
    <property type="component" value="Unassembled WGS sequence"/>
</dbReference>
<protein>
    <submittedName>
        <fullName evidence="2">Uncharacterized protein</fullName>
    </submittedName>
</protein>
<evidence type="ECO:0000313" key="2">
    <source>
        <dbReference type="EMBL" id="GAA2885116.1"/>
    </source>
</evidence>
<proteinExistence type="predicted"/>
<accession>A0ABN3W3E7</accession>
<gene>
    <name evidence="2" type="ORF">GCM10010517_48670</name>
</gene>
<evidence type="ECO:0000256" key="1">
    <source>
        <dbReference type="SAM" id="MobiDB-lite"/>
    </source>
</evidence>
<sequence length="53" mass="5408">MHGNPETPQCPDGADGTVVERVVPDPDKENRDARVHGHPSDADGASGSASVAT</sequence>
<dbReference type="EMBL" id="BAAAVI010000038">
    <property type="protein sequence ID" value="GAA2885116.1"/>
    <property type="molecule type" value="Genomic_DNA"/>
</dbReference>
<comment type="caution">
    <text evidence="2">The sequence shown here is derived from an EMBL/GenBank/DDBJ whole genome shotgun (WGS) entry which is preliminary data.</text>
</comment>
<reference evidence="2 3" key="1">
    <citation type="journal article" date="2019" name="Int. J. Syst. Evol. Microbiol.">
        <title>The Global Catalogue of Microorganisms (GCM) 10K type strain sequencing project: providing services to taxonomists for standard genome sequencing and annotation.</title>
        <authorList>
            <consortium name="The Broad Institute Genomics Platform"/>
            <consortium name="The Broad Institute Genome Sequencing Center for Infectious Disease"/>
            <person name="Wu L."/>
            <person name="Ma J."/>
        </authorList>
    </citation>
    <scope>NUCLEOTIDE SEQUENCE [LARGE SCALE GENOMIC DNA]</scope>
    <source>
        <strain evidence="2 3">JCM 6242</strain>
    </source>
</reference>
<evidence type="ECO:0000313" key="3">
    <source>
        <dbReference type="Proteomes" id="UP001500831"/>
    </source>
</evidence>
<feature type="compositionally biased region" description="Basic and acidic residues" evidence="1">
    <location>
        <begin position="22"/>
        <end position="41"/>
    </location>
</feature>
<name>A0ABN3W3E7_9ACTN</name>